<dbReference type="EMBL" id="APLQ01000014">
    <property type="protein sequence ID" value="ENO12795.1"/>
    <property type="molecule type" value="Genomic_DNA"/>
</dbReference>
<dbReference type="GO" id="GO:0006089">
    <property type="term" value="P:lactate metabolic process"/>
    <property type="evidence" value="ECO:0007669"/>
    <property type="project" value="TreeGrafter"/>
</dbReference>
<dbReference type="AlphaFoldDB" id="N6VRI7"/>
<dbReference type="Gene3D" id="3.90.110.10">
    <property type="entry name" value="Lactate dehydrogenase/glycoside hydrolase, family 4, C-terminal"/>
    <property type="match status" value="1"/>
</dbReference>
<feature type="domain" description="Lactate/malate dehydrogenase N-terminal" evidence="7">
    <location>
        <begin position="1"/>
        <end position="141"/>
    </location>
</feature>
<evidence type="ECO:0000313" key="9">
    <source>
        <dbReference type="EMBL" id="ENO12795.1"/>
    </source>
</evidence>
<keyword evidence="3 5" id="KW-0520">NAD</keyword>
<dbReference type="Proteomes" id="UP000013165">
    <property type="component" value="Unassembled WGS sequence"/>
</dbReference>
<evidence type="ECO:0000256" key="6">
    <source>
        <dbReference type="RuleBase" id="RU003369"/>
    </source>
</evidence>
<gene>
    <name evidence="9" type="ORF">J057_15395</name>
</gene>
<dbReference type="PROSITE" id="PS00064">
    <property type="entry name" value="L_LDH"/>
    <property type="match status" value="1"/>
</dbReference>
<dbReference type="SUPFAM" id="SSF51735">
    <property type="entry name" value="NAD(P)-binding Rossmann-fold domains"/>
    <property type="match status" value="1"/>
</dbReference>
<dbReference type="InterPro" id="IPR022383">
    <property type="entry name" value="Lactate/malate_DH_C"/>
</dbReference>
<protein>
    <submittedName>
        <fullName evidence="9">Lactate dehydrogenase</fullName>
    </submittedName>
</protein>
<evidence type="ECO:0000259" key="8">
    <source>
        <dbReference type="Pfam" id="PF02866"/>
    </source>
</evidence>
<dbReference type="PANTHER" id="PTHR43128:SF16">
    <property type="entry name" value="L-LACTATE DEHYDROGENASE"/>
    <property type="match status" value="1"/>
</dbReference>
<dbReference type="eggNOG" id="COG0039">
    <property type="taxonomic scope" value="Bacteria"/>
</dbReference>
<dbReference type="Pfam" id="PF02866">
    <property type="entry name" value="Ldh_1_C"/>
    <property type="match status" value="1"/>
</dbReference>
<name>N6VRI7_9GAMM</name>
<dbReference type="PIRSF" id="PIRSF000102">
    <property type="entry name" value="Lac_mal_DH"/>
    <property type="match status" value="1"/>
</dbReference>
<keyword evidence="2 6" id="KW-0560">Oxidoreductase</keyword>
<dbReference type="InterPro" id="IPR018177">
    <property type="entry name" value="L-lactate_DH_AS"/>
</dbReference>
<evidence type="ECO:0000256" key="4">
    <source>
        <dbReference type="PIRSR" id="PIRSR000102-1"/>
    </source>
</evidence>
<comment type="similarity">
    <text evidence="6">Belongs to the LDH/MDH superfamily.</text>
</comment>
<dbReference type="OrthoDB" id="9802969at2"/>
<evidence type="ECO:0000256" key="2">
    <source>
        <dbReference type="ARBA" id="ARBA00023002"/>
    </source>
</evidence>
<evidence type="ECO:0000259" key="7">
    <source>
        <dbReference type="Pfam" id="PF00056"/>
    </source>
</evidence>
<dbReference type="InterPro" id="IPR001236">
    <property type="entry name" value="Lactate/malate_DH_N"/>
</dbReference>
<dbReference type="RefSeq" id="WP_004581025.1">
    <property type="nucleotide sequence ID" value="NZ_AP028878.1"/>
</dbReference>
<keyword evidence="10" id="KW-1185">Reference proteome</keyword>
<proteinExistence type="inferred from homology"/>
<feature type="active site" description="Proton acceptor" evidence="4">
    <location>
        <position position="174"/>
    </location>
</feature>
<dbReference type="Pfam" id="PF00056">
    <property type="entry name" value="Ldh_1_N"/>
    <property type="match status" value="1"/>
</dbReference>
<dbReference type="HOGENOM" id="CLU_045401_2_2_6"/>
<dbReference type="SUPFAM" id="SSF56327">
    <property type="entry name" value="LDH C-terminal domain-like"/>
    <property type="match status" value="1"/>
</dbReference>
<reference evidence="9 10" key="1">
    <citation type="journal article" date="2013" name="Genome Announc.">
        <title>Genome Sequence of the Polycyclic Aromatic Hydrocarbon-Degrading Bacterium Strain Marinobacter nanhaiticus D15-8WT.</title>
        <authorList>
            <person name="Cui Z."/>
            <person name="Gao W."/>
            <person name="Li Q."/>
            <person name="Xu G."/>
            <person name="Zheng L."/>
        </authorList>
    </citation>
    <scope>NUCLEOTIDE SEQUENCE [LARGE SCALE GENOMIC DNA]</scope>
    <source>
        <strain evidence="9 10">D15-8W</strain>
    </source>
</reference>
<dbReference type="InterPro" id="IPR015955">
    <property type="entry name" value="Lactate_DH/Glyco_Ohase_4_C"/>
</dbReference>
<dbReference type="PANTHER" id="PTHR43128">
    <property type="entry name" value="L-2-HYDROXYCARBOXYLATE DEHYDROGENASE (NAD(P)(+))"/>
    <property type="match status" value="1"/>
</dbReference>
<evidence type="ECO:0000256" key="3">
    <source>
        <dbReference type="ARBA" id="ARBA00023027"/>
    </source>
</evidence>
<feature type="domain" description="Lactate/malate dehydrogenase C-terminal" evidence="8">
    <location>
        <begin position="144"/>
        <end position="301"/>
    </location>
</feature>
<accession>N6VRI7</accession>
<feature type="binding site" evidence="5">
    <location>
        <begin position="117"/>
        <end position="119"/>
    </location>
    <ligand>
        <name>NAD(+)</name>
        <dbReference type="ChEBI" id="CHEBI:57540"/>
    </ligand>
</feature>
<dbReference type="InterPro" id="IPR036291">
    <property type="entry name" value="NAD(P)-bd_dom_sf"/>
</dbReference>
<comment type="caution">
    <text evidence="9">The sequence shown here is derived from an EMBL/GenBank/DDBJ whole genome shotgun (WGS) entry which is preliminary data.</text>
</comment>
<evidence type="ECO:0000313" key="10">
    <source>
        <dbReference type="Proteomes" id="UP000013165"/>
    </source>
</evidence>
<sequence>MKVSVIGLGNVGSSLAFVLAIRNFVRELVLVGRNRDSVMGDVLDLRHGQLFVDSPTEVFAGRIADTTGSDVIAICASVPTPKNMRSRLELAQGNVDLLRELMPALARHAPESKIVIVSNPVDVLVHYALEFTGFQPHQILGTGTLVDSSRFRQLLAEELRIHMEDIRAYILGEHGDSQFPAMSCADAGGEPLDPTPARYALFERASRAGFEVLKYKGCTNYAIALAAAEIIQCIALDAKHTMPVSLRVDGFLGVRDVCLSLPAVIGGNGIERVLHPRLSEGESRAFLHSAEIVRHAIDSVESPGAKVSVG</sequence>
<dbReference type="STRING" id="626887.J057_15395"/>
<dbReference type="Gene3D" id="3.40.50.720">
    <property type="entry name" value="NAD(P)-binding Rossmann-like Domain"/>
    <property type="match status" value="1"/>
</dbReference>
<dbReference type="InterPro" id="IPR001557">
    <property type="entry name" value="L-lactate/malate_DH"/>
</dbReference>
<feature type="binding site" evidence="5">
    <location>
        <begin position="7"/>
        <end position="12"/>
    </location>
    <ligand>
        <name>NAD(+)</name>
        <dbReference type="ChEBI" id="CHEBI:57540"/>
    </ligand>
</feature>
<dbReference type="PRINTS" id="PR00086">
    <property type="entry name" value="LLDHDRGNASE"/>
</dbReference>
<comment type="function">
    <text evidence="1">Catalyzes the reversible oxidation of malate to oxaloacetate.</text>
</comment>
<dbReference type="PATRIC" id="fig|626887.3.peg.3075"/>
<evidence type="ECO:0000256" key="1">
    <source>
        <dbReference type="ARBA" id="ARBA00003966"/>
    </source>
</evidence>
<feature type="binding site" evidence="5">
    <location>
        <position position="94"/>
    </location>
    <ligand>
        <name>NAD(+)</name>
        <dbReference type="ChEBI" id="CHEBI:57540"/>
    </ligand>
</feature>
<evidence type="ECO:0000256" key="5">
    <source>
        <dbReference type="PIRSR" id="PIRSR000102-3"/>
    </source>
</evidence>
<organism evidence="9 10">
    <name type="scientific">Marinobacter nanhaiticus D15-8W</name>
    <dbReference type="NCBI Taxonomy" id="626887"/>
    <lineage>
        <taxon>Bacteria</taxon>
        <taxon>Pseudomonadati</taxon>
        <taxon>Pseudomonadota</taxon>
        <taxon>Gammaproteobacteria</taxon>
        <taxon>Pseudomonadales</taxon>
        <taxon>Marinobacteraceae</taxon>
        <taxon>Marinobacter</taxon>
    </lineage>
</organism>
<dbReference type="GO" id="GO:0004459">
    <property type="term" value="F:L-lactate dehydrogenase (NAD+) activity"/>
    <property type="evidence" value="ECO:0007669"/>
    <property type="project" value="InterPro"/>
</dbReference>